<evidence type="ECO:0000256" key="1">
    <source>
        <dbReference type="SAM" id="MobiDB-lite"/>
    </source>
</evidence>
<comment type="caution">
    <text evidence="2">The sequence shown here is derived from an EMBL/GenBank/DDBJ whole genome shotgun (WGS) entry which is preliminary data.</text>
</comment>
<gene>
    <name evidence="2" type="ORF">IW249_004619</name>
</gene>
<proteinExistence type="predicted"/>
<dbReference type="Proteomes" id="UP000631791">
    <property type="component" value="Unassembled WGS sequence"/>
</dbReference>
<sequence length="122" mass="12964">MSDDTSNRPSRTAERPHDVTDPLLWQLAVDVLSAHEPDDEGHCRNLQCAGQSWPCAARTGAEHSLRLARSTPGSVELTVDGTDSEDVDTDGRRDAAVPAPRWGWNAGPAATHRGPKASASAA</sequence>
<evidence type="ECO:0000313" key="3">
    <source>
        <dbReference type="Proteomes" id="UP000631791"/>
    </source>
</evidence>
<dbReference type="RefSeq" id="WP_196922691.1">
    <property type="nucleotide sequence ID" value="NZ_JADOTY010000001.1"/>
</dbReference>
<dbReference type="EMBL" id="JADOTY010000001">
    <property type="protein sequence ID" value="MBG6104205.1"/>
    <property type="molecule type" value="Genomic_DNA"/>
</dbReference>
<organism evidence="2 3">
    <name type="scientific">Micromonospora vinacea</name>
    <dbReference type="NCBI Taxonomy" id="709878"/>
    <lineage>
        <taxon>Bacteria</taxon>
        <taxon>Bacillati</taxon>
        <taxon>Actinomycetota</taxon>
        <taxon>Actinomycetes</taxon>
        <taxon>Micromonosporales</taxon>
        <taxon>Micromonosporaceae</taxon>
        <taxon>Micromonospora</taxon>
    </lineage>
</organism>
<feature type="region of interest" description="Disordered" evidence="1">
    <location>
        <begin position="1"/>
        <end position="20"/>
    </location>
</feature>
<reference evidence="2 3" key="1">
    <citation type="submission" date="2020-11" db="EMBL/GenBank/DDBJ databases">
        <title>Sequencing the genomes of 1000 actinobacteria strains.</title>
        <authorList>
            <person name="Klenk H.-P."/>
        </authorList>
    </citation>
    <scope>NUCLEOTIDE SEQUENCE [LARGE SCALE GENOMIC DNA]</scope>
    <source>
        <strain evidence="2 3">DSM 101695</strain>
    </source>
</reference>
<feature type="region of interest" description="Disordered" evidence="1">
    <location>
        <begin position="74"/>
        <end position="122"/>
    </location>
</feature>
<name>A0ABS0K6K2_9ACTN</name>
<protein>
    <submittedName>
        <fullName evidence="2">Uncharacterized protein</fullName>
    </submittedName>
</protein>
<evidence type="ECO:0000313" key="2">
    <source>
        <dbReference type="EMBL" id="MBG6104205.1"/>
    </source>
</evidence>
<feature type="compositionally biased region" description="Basic and acidic residues" evidence="1">
    <location>
        <begin position="11"/>
        <end position="20"/>
    </location>
</feature>
<keyword evidence="3" id="KW-1185">Reference proteome</keyword>
<accession>A0ABS0K6K2</accession>